<keyword evidence="1" id="KW-0175">Coiled coil</keyword>
<dbReference type="GeneID" id="94833742"/>
<dbReference type="EMBL" id="MLAK01000543">
    <property type="protein sequence ID" value="OHT13333.1"/>
    <property type="molecule type" value="Genomic_DNA"/>
</dbReference>
<organism evidence="3 4">
    <name type="scientific">Tritrichomonas foetus</name>
    <dbReference type="NCBI Taxonomy" id="1144522"/>
    <lineage>
        <taxon>Eukaryota</taxon>
        <taxon>Metamonada</taxon>
        <taxon>Parabasalia</taxon>
        <taxon>Tritrichomonadida</taxon>
        <taxon>Tritrichomonadidae</taxon>
        <taxon>Tritrichomonas</taxon>
    </lineage>
</organism>
<dbReference type="VEuPathDB" id="TrichDB:TRFO_16536"/>
<gene>
    <name evidence="3" type="ORF">TRFO_16536</name>
</gene>
<feature type="compositionally biased region" description="Low complexity" evidence="2">
    <location>
        <begin position="36"/>
        <end position="49"/>
    </location>
</feature>
<evidence type="ECO:0000256" key="2">
    <source>
        <dbReference type="SAM" id="MobiDB-lite"/>
    </source>
</evidence>
<evidence type="ECO:0000313" key="4">
    <source>
        <dbReference type="Proteomes" id="UP000179807"/>
    </source>
</evidence>
<proteinExistence type="predicted"/>
<keyword evidence="4" id="KW-1185">Reference proteome</keyword>
<dbReference type="RefSeq" id="XP_068366469.1">
    <property type="nucleotide sequence ID" value="XM_068499038.1"/>
</dbReference>
<evidence type="ECO:0000256" key="1">
    <source>
        <dbReference type="SAM" id="Coils"/>
    </source>
</evidence>
<comment type="caution">
    <text evidence="3">The sequence shown here is derived from an EMBL/GenBank/DDBJ whole genome shotgun (WGS) entry which is preliminary data.</text>
</comment>
<dbReference type="AlphaFoldDB" id="A0A1J4KUY0"/>
<reference evidence="3" key="1">
    <citation type="submission" date="2016-10" db="EMBL/GenBank/DDBJ databases">
        <authorList>
            <person name="Benchimol M."/>
            <person name="Almeida L.G."/>
            <person name="Vasconcelos A.T."/>
            <person name="Perreira-Neves A."/>
            <person name="Rosa I.A."/>
            <person name="Tasca T."/>
            <person name="Bogo M.R."/>
            <person name="de Souza W."/>
        </authorList>
    </citation>
    <scope>NUCLEOTIDE SEQUENCE [LARGE SCALE GENOMIC DNA]</scope>
    <source>
        <strain evidence="3">K</strain>
    </source>
</reference>
<name>A0A1J4KUY0_9EUKA</name>
<feature type="region of interest" description="Disordered" evidence="2">
    <location>
        <begin position="1"/>
        <end position="72"/>
    </location>
</feature>
<feature type="coiled-coil region" evidence="1">
    <location>
        <begin position="516"/>
        <end position="550"/>
    </location>
</feature>
<sequence length="606" mass="70458">MISPRSNITRTSSTKTRPVPKSPITKRAASPQTKLKSSQAADRSAQRAKSTPKSALVSSAKTRNSSNLAKKNEIEIRASEDRIRNYQKELAKVEKNSQQECERLKREIQEMQSKINSGAQIEQMQKEIASLQKQRDELKEEIAERNRNQSEIADITNEYENLENQLETLQNDKLHFEEEITRIMAINDVLLEHMKSSPKYAAYKENARLRNEKRTLTEKLQRYSEDICQQRSFRAKSSIQFVDNEIPTTQALQKALQENEAAENQRQDLLNKISQLKDQRQKELFEAFKHEANQAYLDYDASKNEVLQLEQREKQLKNELSHLMSTSSKSDISLQELQATKTQYRQAREEYINAQQDYHKNLVWELQLRIENETNKIRQEAAAKINKMKSDQEKLKEKFLNLQEAYNKSLSNDEDFVAIGNSLSPIEEVRDEIDKIQMQFGQLGFEIQKVSSEEAKKEIELADQEFREMQEISGEINKWISDLHLSSIQSQSREEALRSQIDVLNRRLKHPSLNYEHEMNNLLERAQNDAQNLNSQLADSKQRLKELDVMLGAPDNDDVSLEQRFQSIQERISALLDDTDDSPMKLDRIEQDLKDELAKLKAKSNK</sequence>
<protein>
    <submittedName>
        <fullName evidence="3">Uncharacterized protein</fullName>
    </submittedName>
</protein>
<evidence type="ECO:0000313" key="3">
    <source>
        <dbReference type="EMBL" id="OHT13333.1"/>
    </source>
</evidence>
<feature type="coiled-coil region" evidence="1">
    <location>
        <begin position="252"/>
        <end position="405"/>
    </location>
</feature>
<feature type="compositionally biased region" description="Polar residues" evidence="2">
    <location>
        <begin position="1"/>
        <end position="16"/>
    </location>
</feature>
<dbReference type="Proteomes" id="UP000179807">
    <property type="component" value="Unassembled WGS sequence"/>
</dbReference>
<accession>A0A1J4KUY0</accession>
<feature type="compositionally biased region" description="Polar residues" evidence="2">
    <location>
        <begin position="51"/>
        <end position="69"/>
    </location>
</feature>